<name>A0AAV1CIG4_OLDCO</name>
<gene>
    <name evidence="3" type="ORF">OLC1_LOCUS5574</name>
</gene>
<accession>A0AAV1CIG4</accession>
<feature type="region of interest" description="Disordered" evidence="1">
    <location>
        <begin position="1"/>
        <end position="36"/>
    </location>
</feature>
<evidence type="ECO:0000259" key="2">
    <source>
        <dbReference type="PROSITE" id="PS51140"/>
    </source>
</evidence>
<dbReference type="CDD" id="cd14371">
    <property type="entry name" value="CUE_CID7_like"/>
    <property type="match status" value="1"/>
</dbReference>
<keyword evidence="4" id="KW-1185">Reference proteome</keyword>
<dbReference type="InterPro" id="IPR041806">
    <property type="entry name" value="CID5/6/7_CUE"/>
</dbReference>
<dbReference type="PANTHER" id="PTHR37252">
    <property type="entry name" value="POLYADENYLATE-BINDING PROTEIN-INTERACTING PROTEIN 6"/>
    <property type="match status" value="1"/>
</dbReference>
<dbReference type="InterPro" id="IPR038981">
    <property type="entry name" value="CID5/CID6"/>
</dbReference>
<evidence type="ECO:0000256" key="1">
    <source>
        <dbReference type="SAM" id="MobiDB-lite"/>
    </source>
</evidence>
<proteinExistence type="predicted"/>
<feature type="region of interest" description="Disordered" evidence="1">
    <location>
        <begin position="159"/>
        <end position="200"/>
    </location>
</feature>
<evidence type="ECO:0000313" key="3">
    <source>
        <dbReference type="EMBL" id="CAI9094404.1"/>
    </source>
</evidence>
<dbReference type="AlphaFoldDB" id="A0AAV1CIG4"/>
<feature type="region of interest" description="Disordered" evidence="1">
    <location>
        <begin position="72"/>
        <end position="101"/>
    </location>
</feature>
<organism evidence="3 4">
    <name type="scientific">Oldenlandia corymbosa var. corymbosa</name>
    <dbReference type="NCBI Taxonomy" id="529605"/>
    <lineage>
        <taxon>Eukaryota</taxon>
        <taxon>Viridiplantae</taxon>
        <taxon>Streptophyta</taxon>
        <taxon>Embryophyta</taxon>
        <taxon>Tracheophyta</taxon>
        <taxon>Spermatophyta</taxon>
        <taxon>Magnoliopsida</taxon>
        <taxon>eudicotyledons</taxon>
        <taxon>Gunneridae</taxon>
        <taxon>Pentapetalae</taxon>
        <taxon>asterids</taxon>
        <taxon>lamiids</taxon>
        <taxon>Gentianales</taxon>
        <taxon>Rubiaceae</taxon>
        <taxon>Rubioideae</taxon>
        <taxon>Spermacoceae</taxon>
        <taxon>Hedyotis-Oldenlandia complex</taxon>
        <taxon>Oldenlandia</taxon>
    </lineage>
</organism>
<dbReference type="PANTHER" id="PTHR37252:SF3">
    <property type="entry name" value="POLYADENYLATE-BINDING PROTEIN-INTERACTING PROTEIN 6"/>
    <property type="match status" value="1"/>
</dbReference>
<dbReference type="PROSITE" id="PS51140">
    <property type="entry name" value="CUE"/>
    <property type="match status" value="1"/>
</dbReference>
<sequence length="200" mass="21134">MKCGTSTLNPYAESYVPISKRGGPNGKNDTGHVGTESKGAIEGSVIAPRQWDPTSQSPQLYNSHGYGSWHAAEDSKLKGHSGSGFHGSSSYSSSETTEKGAQGEDFEMDVTYLQMTFPGIAEEFLSEIYYANQGDLDSAIDMLNHFELSSDFSQKLPDSLDIGDVPEHGSAPEITSQKLKNVNAESGASSSGLSGANAGV</sequence>
<dbReference type="SUPFAM" id="SSF46934">
    <property type="entry name" value="UBA-like"/>
    <property type="match status" value="1"/>
</dbReference>
<protein>
    <submittedName>
        <fullName evidence="3">OLC1v1030138C2</fullName>
    </submittedName>
</protein>
<dbReference type="InterPro" id="IPR009060">
    <property type="entry name" value="UBA-like_sf"/>
</dbReference>
<feature type="domain" description="CUE" evidence="2">
    <location>
        <begin position="105"/>
        <end position="148"/>
    </location>
</feature>
<dbReference type="Gene3D" id="1.10.8.10">
    <property type="entry name" value="DNA helicase RuvA subunit, C-terminal domain"/>
    <property type="match status" value="1"/>
</dbReference>
<dbReference type="EMBL" id="OX459119">
    <property type="protein sequence ID" value="CAI9094404.1"/>
    <property type="molecule type" value="Genomic_DNA"/>
</dbReference>
<feature type="compositionally biased region" description="Low complexity" evidence="1">
    <location>
        <begin position="184"/>
        <end position="200"/>
    </location>
</feature>
<evidence type="ECO:0000313" key="4">
    <source>
        <dbReference type="Proteomes" id="UP001161247"/>
    </source>
</evidence>
<dbReference type="GO" id="GO:0043130">
    <property type="term" value="F:ubiquitin binding"/>
    <property type="evidence" value="ECO:0007669"/>
    <property type="project" value="InterPro"/>
</dbReference>
<reference evidence="3" key="1">
    <citation type="submission" date="2023-03" db="EMBL/GenBank/DDBJ databases">
        <authorList>
            <person name="Julca I."/>
        </authorList>
    </citation>
    <scope>NUCLEOTIDE SEQUENCE</scope>
</reference>
<dbReference type="InterPro" id="IPR003892">
    <property type="entry name" value="CUE"/>
</dbReference>
<dbReference type="Proteomes" id="UP001161247">
    <property type="component" value="Chromosome 2"/>
</dbReference>